<feature type="transmembrane region" description="Helical" evidence="3">
    <location>
        <begin position="39"/>
        <end position="60"/>
    </location>
</feature>
<dbReference type="PANTHER" id="PTHR45138:SF9">
    <property type="entry name" value="DIGUANYLATE CYCLASE DGCM-RELATED"/>
    <property type="match status" value="1"/>
</dbReference>
<evidence type="ECO:0000256" key="1">
    <source>
        <dbReference type="SAM" id="Coils"/>
    </source>
</evidence>
<evidence type="ECO:0000256" key="3">
    <source>
        <dbReference type="SAM" id="Phobius"/>
    </source>
</evidence>
<dbReference type="EMBL" id="JBHSEI010000010">
    <property type="protein sequence ID" value="MFC4639597.1"/>
    <property type="molecule type" value="Genomic_DNA"/>
</dbReference>
<feature type="domain" description="GGDEF" evidence="4">
    <location>
        <begin position="262"/>
        <end position="394"/>
    </location>
</feature>
<keyword evidence="3" id="KW-0472">Membrane</keyword>
<dbReference type="RefSeq" id="WP_380062581.1">
    <property type="nucleotide sequence ID" value="NZ_JBHSEI010000010.1"/>
</dbReference>
<dbReference type="PANTHER" id="PTHR45138">
    <property type="entry name" value="REGULATORY COMPONENTS OF SENSORY TRANSDUCTION SYSTEM"/>
    <property type="match status" value="1"/>
</dbReference>
<dbReference type="CDD" id="cd01949">
    <property type="entry name" value="GGDEF"/>
    <property type="match status" value="1"/>
</dbReference>
<dbReference type="Gene3D" id="3.30.70.270">
    <property type="match status" value="1"/>
</dbReference>
<feature type="transmembrane region" description="Helical" evidence="3">
    <location>
        <begin position="97"/>
        <end position="117"/>
    </location>
</feature>
<dbReference type="InterPro" id="IPR029787">
    <property type="entry name" value="Nucleotide_cyclase"/>
</dbReference>
<dbReference type="InterPro" id="IPR050469">
    <property type="entry name" value="Diguanylate_Cyclase"/>
</dbReference>
<name>A0ABV9IC05_9DEIO</name>
<evidence type="ECO:0000259" key="4">
    <source>
        <dbReference type="PROSITE" id="PS50887"/>
    </source>
</evidence>
<reference evidence="6" key="1">
    <citation type="journal article" date="2019" name="Int. J. Syst. Evol. Microbiol.">
        <title>The Global Catalogue of Microorganisms (GCM) 10K type strain sequencing project: providing services to taxonomists for standard genome sequencing and annotation.</title>
        <authorList>
            <consortium name="The Broad Institute Genomics Platform"/>
            <consortium name="The Broad Institute Genome Sequencing Center for Infectious Disease"/>
            <person name="Wu L."/>
            <person name="Ma J."/>
        </authorList>
    </citation>
    <scope>NUCLEOTIDE SEQUENCE [LARGE SCALE GENOMIC DNA]</scope>
    <source>
        <strain evidence="6">CCUG 55995</strain>
    </source>
</reference>
<keyword evidence="3" id="KW-0812">Transmembrane</keyword>
<keyword evidence="6" id="KW-1185">Reference proteome</keyword>
<dbReference type="Proteomes" id="UP001595952">
    <property type="component" value="Unassembled WGS sequence"/>
</dbReference>
<dbReference type="PROSITE" id="PS50887">
    <property type="entry name" value="GGDEF"/>
    <property type="match status" value="1"/>
</dbReference>
<comment type="caution">
    <text evidence="5">The sequence shown here is derived from an EMBL/GenBank/DDBJ whole genome shotgun (WGS) entry which is preliminary data.</text>
</comment>
<evidence type="ECO:0000313" key="6">
    <source>
        <dbReference type="Proteomes" id="UP001595952"/>
    </source>
</evidence>
<feature type="transmembrane region" description="Helical" evidence="3">
    <location>
        <begin position="177"/>
        <end position="200"/>
    </location>
</feature>
<dbReference type="Pfam" id="PF00990">
    <property type="entry name" value="GGDEF"/>
    <property type="match status" value="1"/>
</dbReference>
<protein>
    <submittedName>
        <fullName evidence="5">GGDEF domain-containing protein</fullName>
    </submittedName>
</protein>
<dbReference type="InterPro" id="IPR000160">
    <property type="entry name" value="GGDEF_dom"/>
</dbReference>
<dbReference type="NCBIfam" id="TIGR00254">
    <property type="entry name" value="GGDEF"/>
    <property type="match status" value="1"/>
</dbReference>
<evidence type="ECO:0000256" key="2">
    <source>
        <dbReference type="SAM" id="MobiDB-lite"/>
    </source>
</evidence>
<evidence type="ECO:0000313" key="5">
    <source>
        <dbReference type="EMBL" id="MFC4639597.1"/>
    </source>
</evidence>
<sequence>MTRRAAPEASRPAEPPSVPRPRSAEEIARAQKLRLKRTYLGVATHVGGTLIVLSYFAAGLLDLRHLLHYLLGITLVCGAFVGLILSNLNLRFRDPSMTAAQVIVTMWPATYVMYFVTLPQGRTPFMLMGVVGVLFGVFALNFRRMLMVCAVVFLTYTGVVMAIARAAPERVDVRVEAVSACAFAVVMVLITYIGSYMAALRRTVRDRNARLQEANRRLEEAMEELRELATRDHLTRLPNRRSALEHLAQRTSGPPQAPAPGARVCVALLDIDHFKRVNDLYGHHVGDLVLRHASRALQEALHTGEFVGRYGGEEFLLILSATGAASVQAAAQRIRAALAEVRAEGLPETHRLSASLGVTFYSPGESLEATLERTDRALYRAKQGGRDRAVLDEGVSAGGWVALA</sequence>
<gene>
    <name evidence="5" type="ORF">ACFO0D_14770</name>
</gene>
<proteinExistence type="predicted"/>
<feature type="coiled-coil region" evidence="1">
    <location>
        <begin position="197"/>
        <end position="231"/>
    </location>
</feature>
<dbReference type="InterPro" id="IPR043128">
    <property type="entry name" value="Rev_trsase/Diguanyl_cyclase"/>
</dbReference>
<feature type="transmembrane region" description="Helical" evidence="3">
    <location>
        <begin position="66"/>
        <end position="85"/>
    </location>
</feature>
<dbReference type="SMART" id="SM00267">
    <property type="entry name" value="GGDEF"/>
    <property type="match status" value="1"/>
</dbReference>
<organism evidence="5 6">
    <name type="scientific">Deinococcus hohokamensis</name>
    <dbReference type="NCBI Taxonomy" id="309883"/>
    <lineage>
        <taxon>Bacteria</taxon>
        <taxon>Thermotogati</taxon>
        <taxon>Deinococcota</taxon>
        <taxon>Deinococci</taxon>
        <taxon>Deinococcales</taxon>
        <taxon>Deinococcaceae</taxon>
        <taxon>Deinococcus</taxon>
    </lineage>
</organism>
<keyword evidence="1" id="KW-0175">Coiled coil</keyword>
<dbReference type="SUPFAM" id="SSF55073">
    <property type="entry name" value="Nucleotide cyclase"/>
    <property type="match status" value="1"/>
</dbReference>
<feature type="transmembrane region" description="Helical" evidence="3">
    <location>
        <begin position="145"/>
        <end position="165"/>
    </location>
</feature>
<feature type="region of interest" description="Disordered" evidence="2">
    <location>
        <begin position="1"/>
        <end position="23"/>
    </location>
</feature>
<feature type="transmembrane region" description="Helical" evidence="3">
    <location>
        <begin position="123"/>
        <end position="140"/>
    </location>
</feature>
<accession>A0ABV9IC05</accession>
<keyword evidence="3" id="KW-1133">Transmembrane helix</keyword>